<evidence type="ECO:0000259" key="7">
    <source>
        <dbReference type="Pfam" id="PF01048"/>
    </source>
</evidence>
<comment type="caution">
    <text evidence="8">The sequence shown here is derived from an EMBL/GenBank/DDBJ whole genome shotgun (WGS) entry which is preliminary data.</text>
</comment>
<keyword evidence="3" id="KW-0028">Amino-acid biosynthesis</keyword>
<reference evidence="8 9" key="1">
    <citation type="submission" date="2018-05" db="EMBL/GenBank/DDBJ databases">
        <title>Genomic Encyclopedia of Type Strains, Phase IV (KMG-IV): sequencing the most valuable type-strain genomes for metagenomic binning, comparative biology and taxonomic classification.</title>
        <authorList>
            <person name="Goeker M."/>
        </authorList>
    </citation>
    <scope>NUCLEOTIDE SEQUENCE [LARGE SCALE GENOMIC DNA]</scope>
    <source>
        <strain evidence="8 9">DSM 28579</strain>
    </source>
</reference>
<dbReference type="InterPro" id="IPR010049">
    <property type="entry name" value="MTA_SAH_Nsdase"/>
</dbReference>
<evidence type="ECO:0000313" key="9">
    <source>
        <dbReference type="Proteomes" id="UP000251835"/>
    </source>
</evidence>
<dbReference type="NCBIfam" id="TIGR01704">
    <property type="entry name" value="MTA_SAH-Nsdase"/>
    <property type="match status" value="1"/>
</dbReference>
<proteinExistence type="predicted"/>
<dbReference type="GO" id="GO:0008930">
    <property type="term" value="F:methylthioadenosine nucleosidase activity"/>
    <property type="evidence" value="ECO:0007669"/>
    <property type="project" value="InterPro"/>
</dbReference>
<dbReference type="EC" id="3.2.2.9" evidence="2"/>
<evidence type="ECO:0000256" key="5">
    <source>
        <dbReference type="ARBA" id="ARBA00023167"/>
    </source>
</evidence>
<dbReference type="GO" id="GO:0008782">
    <property type="term" value="F:adenosylhomocysteine nucleosidase activity"/>
    <property type="evidence" value="ECO:0007669"/>
    <property type="project" value="UniProtKB-EC"/>
</dbReference>
<dbReference type="OrthoDB" id="9792278at2"/>
<feature type="domain" description="Nucleoside phosphorylase" evidence="7">
    <location>
        <begin position="2"/>
        <end position="220"/>
    </location>
</feature>
<dbReference type="RefSeq" id="WP_116497015.1">
    <property type="nucleotide sequence ID" value="NZ_QENZ01000006.1"/>
</dbReference>
<dbReference type="GO" id="GO:0005829">
    <property type="term" value="C:cytosol"/>
    <property type="evidence" value="ECO:0007669"/>
    <property type="project" value="TreeGrafter"/>
</dbReference>
<evidence type="ECO:0000256" key="1">
    <source>
        <dbReference type="ARBA" id="ARBA00004945"/>
    </source>
</evidence>
<dbReference type="GO" id="GO:0009164">
    <property type="term" value="P:nucleoside catabolic process"/>
    <property type="evidence" value="ECO:0007669"/>
    <property type="project" value="InterPro"/>
</dbReference>
<keyword evidence="5" id="KW-0486">Methionine biosynthesis</keyword>
<dbReference type="SUPFAM" id="SSF53167">
    <property type="entry name" value="Purine and uridine phosphorylases"/>
    <property type="match status" value="1"/>
</dbReference>
<accession>A0A7L4UNZ8</accession>
<evidence type="ECO:0000313" key="8">
    <source>
        <dbReference type="EMBL" id="PVX49393.1"/>
    </source>
</evidence>
<dbReference type="Proteomes" id="UP000251835">
    <property type="component" value="Unassembled WGS sequence"/>
</dbReference>
<dbReference type="CDD" id="cd09008">
    <property type="entry name" value="MTAN"/>
    <property type="match status" value="1"/>
</dbReference>
<comment type="pathway">
    <text evidence="1">Amino-acid biosynthesis; L-methionine biosynthesis via salvage pathway; S-methyl-5-thio-alpha-D-ribose 1-phosphate from S-methyl-5'-thioadenosine (hydrolase route): step 1/2.</text>
</comment>
<evidence type="ECO:0000256" key="4">
    <source>
        <dbReference type="ARBA" id="ARBA00022801"/>
    </source>
</evidence>
<dbReference type="UniPathway" id="UPA00904">
    <property type="reaction ID" value="UER00871"/>
</dbReference>
<dbReference type="InterPro" id="IPR000845">
    <property type="entry name" value="Nucleoside_phosphorylase_d"/>
</dbReference>
<evidence type="ECO:0000256" key="3">
    <source>
        <dbReference type="ARBA" id="ARBA00022605"/>
    </source>
</evidence>
<protein>
    <recommendedName>
        <fullName evidence="2">adenosylhomocysteine nucleosidase</fullName>
        <ecNumber evidence="2">3.2.2.9</ecNumber>
    </recommendedName>
</protein>
<dbReference type="Gene3D" id="3.40.50.1580">
    <property type="entry name" value="Nucleoside phosphorylase domain"/>
    <property type="match status" value="1"/>
</dbReference>
<sequence length="232" mass="25037">MKIGIIGAMQVEVETLQQRLIDRKDTKVGTFVFSEGKIDNVTVIVCLSGIGKVSAAVGTTFMIERYTPDYIINTGTAGGLGVADVHDIILATEVRHHDVDVTAFGYEIGQQAQQPPAFLPNESLLEVAKSVCAKHTDKVIHGLIVSGDAFISDPERVSFIVDNFPTALAVEMEAAAIAQVCYQLDVPFLVLRAISDKAGEGDAEMYVKFVEEAGKRSAKMNIDLISTLASKY</sequence>
<gene>
    <name evidence="8" type="ORF">C7377_1809</name>
</gene>
<dbReference type="InterPro" id="IPR035994">
    <property type="entry name" value="Nucleoside_phosphorylase_sf"/>
</dbReference>
<comment type="catalytic activity">
    <reaction evidence="6">
        <text>5'-deoxyadenosine + H2O = 5-deoxy-D-ribose + adenine</text>
        <dbReference type="Rhea" id="RHEA:29859"/>
        <dbReference type="ChEBI" id="CHEBI:15377"/>
        <dbReference type="ChEBI" id="CHEBI:16708"/>
        <dbReference type="ChEBI" id="CHEBI:17319"/>
        <dbReference type="ChEBI" id="CHEBI:149540"/>
        <dbReference type="EC" id="3.2.2.9"/>
    </reaction>
    <physiologicalReaction direction="left-to-right" evidence="6">
        <dbReference type="Rhea" id="RHEA:29860"/>
    </physiologicalReaction>
</comment>
<dbReference type="GO" id="GO:0019509">
    <property type="term" value="P:L-methionine salvage from methylthioadenosine"/>
    <property type="evidence" value="ECO:0007669"/>
    <property type="project" value="UniProtKB-UniPathway"/>
</dbReference>
<name>A0A7L4UNZ8_BALHA</name>
<dbReference type="Pfam" id="PF01048">
    <property type="entry name" value="PNP_UDP_1"/>
    <property type="match status" value="1"/>
</dbReference>
<dbReference type="PANTHER" id="PTHR46832:SF1">
    <property type="entry name" value="5'-METHYLTHIOADENOSINE_S-ADENOSYLHOMOCYSTEINE NUCLEOSIDASE"/>
    <property type="match status" value="1"/>
</dbReference>
<dbReference type="PANTHER" id="PTHR46832">
    <property type="entry name" value="5'-METHYLTHIOADENOSINE/S-ADENOSYLHOMOCYSTEINE NUCLEOSIDASE"/>
    <property type="match status" value="1"/>
</dbReference>
<dbReference type="GO" id="GO:0019284">
    <property type="term" value="P:L-methionine salvage from S-adenosylmethionine"/>
    <property type="evidence" value="ECO:0007669"/>
    <property type="project" value="TreeGrafter"/>
</dbReference>
<dbReference type="NCBIfam" id="NF004079">
    <property type="entry name" value="PRK05584.1"/>
    <property type="match status" value="1"/>
</dbReference>
<dbReference type="FunFam" id="3.40.50.1580:FF:000001">
    <property type="entry name" value="MTA/SAH nucleosidase family protein"/>
    <property type="match status" value="1"/>
</dbReference>
<evidence type="ECO:0000256" key="2">
    <source>
        <dbReference type="ARBA" id="ARBA00011974"/>
    </source>
</evidence>
<keyword evidence="4" id="KW-0378">Hydrolase</keyword>
<organism evidence="8 9">
    <name type="scientific">Balneicella halophila</name>
    <dbReference type="NCBI Taxonomy" id="1537566"/>
    <lineage>
        <taxon>Bacteria</taxon>
        <taxon>Pseudomonadati</taxon>
        <taxon>Bacteroidota</taxon>
        <taxon>Bacteroidia</taxon>
        <taxon>Bacteroidales</taxon>
        <taxon>Balneicellaceae</taxon>
        <taxon>Balneicella</taxon>
    </lineage>
</organism>
<evidence type="ECO:0000256" key="6">
    <source>
        <dbReference type="ARBA" id="ARBA00050313"/>
    </source>
</evidence>
<dbReference type="EMBL" id="QENZ01000006">
    <property type="protein sequence ID" value="PVX49393.1"/>
    <property type="molecule type" value="Genomic_DNA"/>
</dbReference>
<keyword evidence="9" id="KW-1185">Reference proteome</keyword>
<dbReference type="AlphaFoldDB" id="A0A7L4UNZ8"/>